<keyword evidence="2" id="KW-1185">Reference proteome</keyword>
<evidence type="ECO:0000313" key="2">
    <source>
        <dbReference type="Proteomes" id="UP000286268"/>
    </source>
</evidence>
<reference evidence="1 2" key="1">
    <citation type="submission" date="2018-01" db="EMBL/GenBank/DDBJ databases">
        <title>Genome Sequencing and Assembly of Anaerobacter polyendosporus strain CT4.</title>
        <authorList>
            <person name="Tachaapaikoon C."/>
            <person name="Sutheeworapong S."/>
            <person name="Jenjaroenpun P."/>
            <person name="Wongsurawat T."/>
            <person name="Nookeaw I."/>
            <person name="Cheawchanlertfa P."/>
            <person name="Kosugi A."/>
            <person name="Cheevadhanarak S."/>
            <person name="Ratanakhanokchai K."/>
        </authorList>
    </citation>
    <scope>NUCLEOTIDE SEQUENCE [LARGE SCALE GENOMIC DNA]</scope>
    <source>
        <strain evidence="1 2">CT4</strain>
    </source>
</reference>
<dbReference type="OrthoDB" id="1102561at2"/>
<organism evidence="1 2">
    <name type="scientific">Clostridium manihotivorum</name>
    <dbReference type="NCBI Taxonomy" id="2320868"/>
    <lineage>
        <taxon>Bacteria</taxon>
        <taxon>Bacillati</taxon>
        <taxon>Bacillota</taxon>
        <taxon>Clostridia</taxon>
        <taxon>Eubacteriales</taxon>
        <taxon>Clostridiaceae</taxon>
        <taxon>Clostridium</taxon>
    </lineage>
</organism>
<gene>
    <name evidence="1" type="ORF">C1I91_00890</name>
</gene>
<dbReference type="RefSeq" id="WP_128210804.1">
    <property type="nucleotide sequence ID" value="NZ_CP025746.1"/>
</dbReference>
<proteinExistence type="predicted"/>
<dbReference type="EMBL" id="CP025746">
    <property type="protein sequence ID" value="QAA30353.1"/>
    <property type="molecule type" value="Genomic_DNA"/>
</dbReference>
<evidence type="ECO:0000313" key="1">
    <source>
        <dbReference type="EMBL" id="QAA30353.1"/>
    </source>
</evidence>
<protein>
    <submittedName>
        <fullName evidence="1">Uncharacterized protein</fullName>
    </submittedName>
</protein>
<accession>A0A410DMQ6</accession>
<name>A0A410DMQ6_9CLOT</name>
<sequence length="476" mass="55117">MSDELILVSKDQLITSISDFNDPLTSYLTRLNLPIQGVLYPINERKKIINALEEALDILPIEEREKAVYLTRFTASVIAGLFDGAITYLWNETIKSLRKMVANFDLEFFYKISESINSRYKGLMSFEDLSIVSEYDLLTVCNRMGLITDHVFEIFKFINYMRNHSSAAHPNENSINAYDILSWLENCIQYAINATPNHSAIKLKQLLHNIRKEDIPINDAGIIGESIANLPQQMVDDLLWTLFGLYTDPKTISGTTKNITLISKFVWNASSDDKKYEVGEKYGYFRKNADIQRKERADEFLKNVGGTKYKDEDSIAYEIRDKLNSLRSAHFSMNNFYNEYPWAKMLQELIPESGIIPDSVLKEWVKVITICYIGNGLGYRDGIDESAAYYYNEYINSFGDREINELLNLMNDQELLSDIHISKPERRFKSLCRILHEKTNNIFLKNCLKFIIDFSSSLDKVYMVTEYKNKLQLINL</sequence>
<dbReference type="AlphaFoldDB" id="A0A410DMQ6"/>
<dbReference type="Proteomes" id="UP000286268">
    <property type="component" value="Chromosome"/>
</dbReference>
<dbReference type="KEGG" id="cmah:C1I91_00890"/>